<sequence length="262" mass="29486">MLSASFRITARRCAIIASTSSFTPTEISCGFRQPMQILVNVRHVSTAKEIFGLTQEILNISDLPPVPLPPPPLPSIEDLALSGQSVLNELGLLSWWKPSSYFRLALEGLHNHFDLPWWATIMCATVILRLSLIIVPIMSQRLIAKQSMYRKELAEFQERISDARREGNNLLMQQILLEQRDFMVSKDIKIGRQFLVTLANGAVFGTQFFAIREMVNANFPGWNTGGILWFTNLCAVDPYWALPLLSAITMGIVFRVSAVFKS</sequence>
<evidence type="ECO:0000256" key="6">
    <source>
        <dbReference type="SAM" id="Phobius"/>
    </source>
</evidence>
<dbReference type="AlphaFoldDB" id="A0ABD6F2R7"/>
<reference evidence="7 8" key="1">
    <citation type="submission" date="2024-08" db="EMBL/GenBank/DDBJ databases">
        <title>Gnathostoma spinigerum genome.</title>
        <authorList>
            <person name="Gonzalez-Bertolin B."/>
            <person name="Monzon S."/>
            <person name="Zaballos A."/>
            <person name="Jimenez P."/>
            <person name="Dekumyoy P."/>
            <person name="Varona S."/>
            <person name="Cuesta I."/>
            <person name="Sumanam S."/>
            <person name="Adisakwattana P."/>
            <person name="Gasser R.B."/>
            <person name="Hernandez-Gonzalez A."/>
            <person name="Young N.D."/>
            <person name="Perteguer M.J."/>
        </authorList>
    </citation>
    <scope>NUCLEOTIDE SEQUENCE [LARGE SCALE GENOMIC DNA]</scope>
    <source>
        <strain evidence="7">AL3</strain>
        <tissue evidence="7">Liver</tissue>
    </source>
</reference>
<evidence type="ECO:0000313" key="8">
    <source>
        <dbReference type="Proteomes" id="UP001608902"/>
    </source>
</evidence>
<comment type="subcellular location">
    <subcellularLocation>
        <location evidence="1">Membrane</location>
        <topology evidence="1">Multi-pass membrane protein</topology>
    </subcellularLocation>
</comment>
<evidence type="ECO:0000256" key="5">
    <source>
        <dbReference type="SAM" id="Coils"/>
    </source>
</evidence>
<feature type="transmembrane region" description="Helical" evidence="6">
    <location>
        <begin position="190"/>
        <end position="211"/>
    </location>
</feature>
<feature type="coiled-coil region" evidence="5">
    <location>
        <begin position="146"/>
        <end position="173"/>
    </location>
</feature>
<keyword evidence="8" id="KW-1185">Reference proteome</keyword>
<keyword evidence="3 6" id="KW-1133">Transmembrane helix</keyword>
<dbReference type="CDD" id="cd20069">
    <property type="entry name" value="5TM_Oxa1-like"/>
    <property type="match status" value="1"/>
</dbReference>
<protein>
    <submittedName>
        <fullName evidence="7">Uncharacterized protein</fullName>
    </submittedName>
</protein>
<evidence type="ECO:0000256" key="4">
    <source>
        <dbReference type="ARBA" id="ARBA00023136"/>
    </source>
</evidence>
<gene>
    <name evidence="7" type="ORF">AB6A40_010977</name>
</gene>
<dbReference type="Proteomes" id="UP001608902">
    <property type="component" value="Unassembled WGS sequence"/>
</dbReference>
<feature type="transmembrane region" description="Helical" evidence="6">
    <location>
        <begin position="239"/>
        <end position="260"/>
    </location>
</feature>
<keyword evidence="4 6" id="KW-0472">Membrane</keyword>
<feature type="transmembrane region" description="Helical" evidence="6">
    <location>
        <begin position="117"/>
        <end position="138"/>
    </location>
</feature>
<dbReference type="GO" id="GO:0016020">
    <property type="term" value="C:membrane"/>
    <property type="evidence" value="ECO:0007669"/>
    <property type="project" value="UniProtKB-SubCell"/>
</dbReference>
<dbReference type="InterPro" id="IPR001708">
    <property type="entry name" value="YidC/ALB3/OXA1/COX18"/>
</dbReference>
<evidence type="ECO:0000256" key="1">
    <source>
        <dbReference type="ARBA" id="ARBA00004141"/>
    </source>
</evidence>
<evidence type="ECO:0000256" key="2">
    <source>
        <dbReference type="ARBA" id="ARBA00022692"/>
    </source>
</evidence>
<organism evidence="7 8">
    <name type="scientific">Gnathostoma spinigerum</name>
    <dbReference type="NCBI Taxonomy" id="75299"/>
    <lineage>
        <taxon>Eukaryota</taxon>
        <taxon>Metazoa</taxon>
        <taxon>Ecdysozoa</taxon>
        <taxon>Nematoda</taxon>
        <taxon>Chromadorea</taxon>
        <taxon>Rhabditida</taxon>
        <taxon>Spirurina</taxon>
        <taxon>Gnathostomatomorpha</taxon>
        <taxon>Gnathostomatoidea</taxon>
        <taxon>Gnathostomatidae</taxon>
        <taxon>Gnathostoma</taxon>
    </lineage>
</organism>
<evidence type="ECO:0000256" key="3">
    <source>
        <dbReference type="ARBA" id="ARBA00022989"/>
    </source>
</evidence>
<name>A0ABD6F2R7_9BILA</name>
<proteinExistence type="predicted"/>
<dbReference type="PANTHER" id="PTHR12428">
    <property type="entry name" value="OXA1"/>
    <property type="match status" value="1"/>
</dbReference>
<accession>A0ABD6F2R7</accession>
<comment type="caution">
    <text evidence="7">The sequence shown here is derived from an EMBL/GenBank/DDBJ whole genome shotgun (WGS) entry which is preliminary data.</text>
</comment>
<keyword evidence="2 6" id="KW-0812">Transmembrane</keyword>
<dbReference type="PANTHER" id="PTHR12428:SF66">
    <property type="entry name" value="MITOCHONDRIAL INNER MEMBRANE PROTEIN OXA1L"/>
    <property type="match status" value="1"/>
</dbReference>
<evidence type="ECO:0000313" key="7">
    <source>
        <dbReference type="EMBL" id="MFH4984268.1"/>
    </source>
</evidence>
<keyword evidence="5" id="KW-0175">Coiled coil</keyword>
<dbReference type="EMBL" id="JBGFUD010016238">
    <property type="protein sequence ID" value="MFH4984268.1"/>
    <property type="molecule type" value="Genomic_DNA"/>
</dbReference>